<dbReference type="SUPFAM" id="SSF52540">
    <property type="entry name" value="P-loop containing nucleoside triphosphate hydrolases"/>
    <property type="match status" value="1"/>
</dbReference>
<dbReference type="PANTHER" id="PTHR13884:SF16">
    <property type="entry name" value="AAA+ ATPASE DOMAIN-CONTAINING PROTEIN-RELATED"/>
    <property type="match status" value="1"/>
</dbReference>
<dbReference type="Gene3D" id="3.40.50.300">
    <property type="entry name" value="P-loop containing nucleotide triphosphate hydrolases"/>
    <property type="match status" value="1"/>
</dbReference>
<dbReference type="PANTHER" id="PTHR13884">
    <property type="entry name" value="DUF853 DOMAIN-CONTAINING PROTEIN"/>
    <property type="match status" value="1"/>
</dbReference>
<keyword evidence="2" id="KW-1185">Reference proteome</keyword>
<proteinExistence type="predicted"/>
<evidence type="ECO:0000313" key="2">
    <source>
        <dbReference type="Proteomes" id="UP001251528"/>
    </source>
</evidence>
<dbReference type="EMBL" id="JASWJB010000166">
    <property type="protein sequence ID" value="KAK2594495.1"/>
    <property type="molecule type" value="Genomic_DNA"/>
</dbReference>
<protein>
    <recommendedName>
        <fullName evidence="3">P-loop containing nucleoside triphosphate hydrolase protein</fullName>
    </recommendedName>
</protein>
<organism evidence="1 2">
    <name type="scientific">Conoideocrella luteorostrata</name>
    <dbReference type="NCBI Taxonomy" id="1105319"/>
    <lineage>
        <taxon>Eukaryota</taxon>
        <taxon>Fungi</taxon>
        <taxon>Dikarya</taxon>
        <taxon>Ascomycota</taxon>
        <taxon>Pezizomycotina</taxon>
        <taxon>Sordariomycetes</taxon>
        <taxon>Hypocreomycetidae</taxon>
        <taxon>Hypocreales</taxon>
        <taxon>Clavicipitaceae</taxon>
        <taxon>Conoideocrella</taxon>
    </lineage>
</organism>
<evidence type="ECO:0000313" key="1">
    <source>
        <dbReference type="EMBL" id="KAK2594495.1"/>
    </source>
</evidence>
<dbReference type="InterPro" id="IPR027417">
    <property type="entry name" value="P-loop_NTPase"/>
</dbReference>
<evidence type="ECO:0008006" key="3">
    <source>
        <dbReference type="Google" id="ProtNLM"/>
    </source>
</evidence>
<dbReference type="InterPro" id="IPR053236">
    <property type="entry name" value="Cornifin"/>
</dbReference>
<name>A0AAJ0FZ67_9HYPO</name>
<dbReference type="Proteomes" id="UP001251528">
    <property type="component" value="Unassembled WGS sequence"/>
</dbReference>
<comment type="caution">
    <text evidence="1">The sequence shown here is derived from an EMBL/GenBank/DDBJ whole genome shotgun (WGS) entry which is preliminary data.</text>
</comment>
<sequence length="510" mass="55842">MDGLTGTEKHFNLLSLDTGTLDENEIRNTPVFTESVRQHMDDGTNGSKPTFPQYGLLGGDVSKLQAINSEKGDELPADIDNPFIYQNVKVPSSVFICGSQGSGKSHTLSCLLENCLLPSDANTLPKPLTGIVFHYDPFVSNEMGGQPCEAAYLSSNKDVEVRVLCPPTNIRQIKLLYEGLPNVKVQELRLSQSDLNTQRMLDLMAISSVQGGSLPLYFHVVIRILRELRLQQQQNGGSFDYQAFKRALNAEELAPGQKNPLEQRLDTLESFMAKEHVMVRHTAWSNSREPFEDTATTWKPKAGQLTIIDLSCPCVTAGSACTMFNICLNLFLEQDSDIGKIVALDEAHKYMTDSDESQTLTESLLSTIRQQRHLGTRVAIATQEPTISPKLLDLCSVTIVHRFTSPDWLASLKKHLAAASPGLILPPNGTESAGQQRADALVELFRRIVSLRQGEALLFCPSAIVGVTGQESPAKAEKSGNGVVHLGQGCMHVRIRKRVTEDGGKSVMAG</sequence>
<dbReference type="AlphaFoldDB" id="A0AAJ0FZ67"/>
<reference evidence="1" key="1">
    <citation type="submission" date="2023-06" db="EMBL/GenBank/DDBJ databases">
        <title>Conoideocrella luteorostrata (Hypocreales: Clavicipitaceae), a potential biocontrol fungus for elongate hemlock scale in United States Christmas tree production areas.</title>
        <authorList>
            <person name="Barrett H."/>
            <person name="Lovett B."/>
            <person name="Macias A.M."/>
            <person name="Stajich J.E."/>
            <person name="Kasson M.T."/>
        </authorList>
    </citation>
    <scope>NUCLEOTIDE SEQUENCE</scope>
    <source>
        <strain evidence="1">ARSEF 14590</strain>
    </source>
</reference>
<gene>
    <name evidence="1" type="ORF">QQS21_007776</name>
</gene>
<accession>A0AAJ0FZ67</accession>